<dbReference type="GeneID" id="113467901"/>
<dbReference type="PaxDb" id="121845-A0A3Q0IV83"/>
<evidence type="ECO:0000256" key="1">
    <source>
        <dbReference type="SAM" id="MobiDB-lite"/>
    </source>
</evidence>
<sequence>MSTMIRGGGGSPTKLKLNRSGSAAVKNAARWGRDEPDSPDDDFDGGRNKSMSAISIRPGGRRAKPVRHEEKAVPKTERRAKRIPASQEDINEARFNGIFVCKGGFNSGFDILAKTRGQPLRVTISGDDIPGGTDDSDHFYVRLGDESTKLPGKVDRGSSKGRGVWKGAMYDEADIAQVS</sequence>
<dbReference type="AlphaFoldDB" id="A0A3Q0IV83"/>
<accession>A0A3Q0IV83</accession>
<name>A0A3Q0IV83_DIACI</name>
<dbReference type="RefSeq" id="XP_026680177.1">
    <property type="nucleotide sequence ID" value="XM_026824376.1"/>
</dbReference>
<gene>
    <name evidence="3" type="primary">LOC113467901</name>
</gene>
<feature type="compositionally biased region" description="Basic and acidic residues" evidence="1">
    <location>
        <begin position="66"/>
        <end position="77"/>
    </location>
</feature>
<feature type="compositionally biased region" description="Gly residues" evidence="1">
    <location>
        <begin position="1"/>
        <end position="11"/>
    </location>
</feature>
<evidence type="ECO:0000313" key="3">
    <source>
        <dbReference type="RefSeq" id="XP_026680177.1"/>
    </source>
</evidence>
<dbReference type="Proteomes" id="UP000079169">
    <property type="component" value="Unplaced"/>
</dbReference>
<reference evidence="3" key="1">
    <citation type="submission" date="2025-08" db="UniProtKB">
        <authorList>
            <consortium name="RefSeq"/>
        </authorList>
    </citation>
    <scope>IDENTIFICATION</scope>
</reference>
<feature type="region of interest" description="Disordered" evidence="1">
    <location>
        <begin position="1"/>
        <end position="88"/>
    </location>
</feature>
<evidence type="ECO:0000313" key="2">
    <source>
        <dbReference type="Proteomes" id="UP000079169"/>
    </source>
</evidence>
<keyword evidence="2" id="KW-1185">Reference proteome</keyword>
<dbReference type="KEGG" id="dci:113467901"/>
<protein>
    <submittedName>
        <fullName evidence="3">Uncharacterized protein LOC113467901</fullName>
    </submittedName>
</protein>
<proteinExistence type="predicted"/>
<organism evidence="2 3">
    <name type="scientific">Diaphorina citri</name>
    <name type="common">Asian citrus psyllid</name>
    <dbReference type="NCBI Taxonomy" id="121845"/>
    <lineage>
        <taxon>Eukaryota</taxon>
        <taxon>Metazoa</taxon>
        <taxon>Ecdysozoa</taxon>
        <taxon>Arthropoda</taxon>
        <taxon>Hexapoda</taxon>
        <taxon>Insecta</taxon>
        <taxon>Pterygota</taxon>
        <taxon>Neoptera</taxon>
        <taxon>Paraneoptera</taxon>
        <taxon>Hemiptera</taxon>
        <taxon>Sternorrhyncha</taxon>
        <taxon>Psylloidea</taxon>
        <taxon>Psyllidae</taxon>
        <taxon>Diaphorininae</taxon>
        <taxon>Diaphorina</taxon>
    </lineage>
</organism>